<name>A0ACB8BBU4_9AGAM</name>
<reference evidence="1" key="1">
    <citation type="journal article" date="2021" name="New Phytol.">
        <title>Evolutionary innovations through gain and loss of genes in the ectomycorrhizal Boletales.</title>
        <authorList>
            <person name="Wu G."/>
            <person name="Miyauchi S."/>
            <person name="Morin E."/>
            <person name="Kuo A."/>
            <person name="Drula E."/>
            <person name="Varga T."/>
            <person name="Kohler A."/>
            <person name="Feng B."/>
            <person name="Cao Y."/>
            <person name="Lipzen A."/>
            <person name="Daum C."/>
            <person name="Hundley H."/>
            <person name="Pangilinan J."/>
            <person name="Johnson J."/>
            <person name="Barry K."/>
            <person name="LaButti K."/>
            <person name="Ng V."/>
            <person name="Ahrendt S."/>
            <person name="Min B."/>
            <person name="Choi I.G."/>
            <person name="Park H."/>
            <person name="Plett J.M."/>
            <person name="Magnuson J."/>
            <person name="Spatafora J.W."/>
            <person name="Nagy L.G."/>
            <person name="Henrissat B."/>
            <person name="Grigoriev I.V."/>
            <person name="Yang Z.L."/>
            <person name="Xu J."/>
            <person name="Martin F.M."/>
        </authorList>
    </citation>
    <scope>NUCLEOTIDE SEQUENCE</scope>
    <source>
        <strain evidence="1">KUC20120723A-06</strain>
    </source>
</reference>
<proteinExistence type="predicted"/>
<protein>
    <submittedName>
        <fullName evidence="1">Uncharacterized protein</fullName>
    </submittedName>
</protein>
<accession>A0ACB8BBU4</accession>
<keyword evidence="2" id="KW-1185">Reference proteome</keyword>
<comment type="caution">
    <text evidence="1">The sequence shown here is derived from an EMBL/GenBank/DDBJ whole genome shotgun (WGS) entry which is preliminary data.</text>
</comment>
<organism evidence="1 2">
    <name type="scientific">Leucogyrophana mollusca</name>
    <dbReference type="NCBI Taxonomy" id="85980"/>
    <lineage>
        <taxon>Eukaryota</taxon>
        <taxon>Fungi</taxon>
        <taxon>Dikarya</taxon>
        <taxon>Basidiomycota</taxon>
        <taxon>Agaricomycotina</taxon>
        <taxon>Agaricomycetes</taxon>
        <taxon>Agaricomycetidae</taxon>
        <taxon>Boletales</taxon>
        <taxon>Boletales incertae sedis</taxon>
        <taxon>Leucogyrophana</taxon>
    </lineage>
</organism>
<dbReference type="EMBL" id="MU266485">
    <property type="protein sequence ID" value="KAH7922433.1"/>
    <property type="molecule type" value="Genomic_DNA"/>
</dbReference>
<evidence type="ECO:0000313" key="1">
    <source>
        <dbReference type="EMBL" id="KAH7922433.1"/>
    </source>
</evidence>
<gene>
    <name evidence="1" type="ORF">BV22DRAFT_1017309</name>
</gene>
<evidence type="ECO:0000313" key="2">
    <source>
        <dbReference type="Proteomes" id="UP000790709"/>
    </source>
</evidence>
<sequence length="536" mass="58590">MNNNPAATYRPNDFGPGPGGPYQPYDWSSGTQPQDAPYDARRISRTPSPTPSEAAELKRTTLIDWSVFRNKQFWLQRNTIIWCIAGLLAVVLGALFYFYHDQIVKALQPAANWMHALPAGFLIPIAIFFVISFPPLFGHEILAILCGLVWGVGVGFAITAAGTFIGEIGNFYAFKYCCHARGEKLEQSDVKYACLAKLVREGGFKIAVIARYSAIPGHFTTAIFAVCGMDILTFCAAAFLSLPKQFVTVYIGVLLEDTNCRFAYHSSSNTILSYVVGTITFVVTIAAMHYIQRQVNKVKPDIIYQRRKARQAKMERAGSLYQNGGVLESTADVVFNPNSSDTDVPLTGSDQPYDPPYQQWDSAGRAVGYSRDPRMYAPQPRRGDNPLASARMLSDDATRDAQTPLRQESTDTVTWETENNAAQGPGQSYRLNSLPPSEPLRNPFQESTETVHQASYAPPPGPPPRVQSPAQYASYGAEPPSTSPLPTPPFGAMSPQAPGGASTYAFGSPQHSFGSPRVPQPRVTSPPPPSYRTAAQ</sequence>
<dbReference type="Proteomes" id="UP000790709">
    <property type="component" value="Unassembled WGS sequence"/>
</dbReference>